<sequence length="163" mass="18580">MKDYTVMVDGKTYTSSNTFSHRKAAEQDVAKLALKCISKKIKNEECPPIVEVCCSVITDTIFCKSILNEFTVNMSLKRPTYNTIQPEGRHDVDDEKWENKRRRNDTVDDKSDAGRYDQIDEKRSRTVEVAGMILMMKIQIPVMGGKAIQLTAGRQKAIEKKCK</sequence>
<dbReference type="PANTHER" id="PTHR46031:SF37">
    <property type="entry name" value="DRBM DOMAIN-CONTAINING PROTEIN"/>
    <property type="match status" value="1"/>
</dbReference>
<dbReference type="PANTHER" id="PTHR46031">
    <property type="match status" value="1"/>
</dbReference>
<evidence type="ECO:0000313" key="4">
    <source>
        <dbReference type="EMBL" id="KAH7574862.1"/>
    </source>
</evidence>
<evidence type="ECO:0008006" key="6">
    <source>
        <dbReference type="Google" id="ProtNLM"/>
    </source>
</evidence>
<protein>
    <recommendedName>
        <fullName evidence="6">DRBM domain-containing protein</fullName>
    </recommendedName>
</protein>
<comment type="caution">
    <text evidence="4">The sequence shown here is derived from an EMBL/GenBank/DDBJ whole genome shotgun (WGS) entry which is preliminary data.</text>
</comment>
<keyword evidence="5" id="KW-1185">Reference proteome</keyword>
<dbReference type="SUPFAM" id="SSF54768">
    <property type="entry name" value="dsRNA-binding domain-like"/>
    <property type="match status" value="1"/>
</dbReference>
<dbReference type="EMBL" id="JAFEMO010000002">
    <property type="protein sequence ID" value="KAH7574862.1"/>
    <property type="molecule type" value="Genomic_DNA"/>
</dbReference>
<evidence type="ECO:0000256" key="3">
    <source>
        <dbReference type="SAM" id="MobiDB-lite"/>
    </source>
</evidence>
<feature type="compositionally biased region" description="Basic and acidic residues" evidence="3">
    <location>
        <begin position="104"/>
        <end position="116"/>
    </location>
</feature>
<gene>
    <name evidence="4" type="ORF">JRO89_XS02G0014300</name>
</gene>
<keyword evidence="1" id="KW-0677">Repeat</keyword>
<name>A0ABQ8IDX9_9ROSI</name>
<keyword evidence="2" id="KW-0694">RNA-binding</keyword>
<dbReference type="Proteomes" id="UP000827721">
    <property type="component" value="Unassembled WGS sequence"/>
</dbReference>
<reference evidence="4 5" key="1">
    <citation type="submission" date="2021-02" db="EMBL/GenBank/DDBJ databases">
        <title>Plant Genome Project.</title>
        <authorList>
            <person name="Zhang R.-G."/>
        </authorList>
    </citation>
    <scope>NUCLEOTIDE SEQUENCE [LARGE SCALE GENOMIC DNA]</scope>
    <source>
        <tissue evidence="4">Leaves</tissue>
    </source>
</reference>
<organism evidence="4 5">
    <name type="scientific">Xanthoceras sorbifolium</name>
    <dbReference type="NCBI Taxonomy" id="99658"/>
    <lineage>
        <taxon>Eukaryota</taxon>
        <taxon>Viridiplantae</taxon>
        <taxon>Streptophyta</taxon>
        <taxon>Embryophyta</taxon>
        <taxon>Tracheophyta</taxon>
        <taxon>Spermatophyta</taxon>
        <taxon>Magnoliopsida</taxon>
        <taxon>eudicotyledons</taxon>
        <taxon>Gunneridae</taxon>
        <taxon>Pentapetalae</taxon>
        <taxon>rosids</taxon>
        <taxon>malvids</taxon>
        <taxon>Sapindales</taxon>
        <taxon>Sapindaceae</taxon>
        <taxon>Xanthoceroideae</taxon>
        <taxon>Xanthoceras</taxon>
    </lineage>
</organism>
<evidence type="ECO:0000256" key="2">
    <source>
        <dbReference type="ARBA" id="ARBA00022884"/>
    </source>
</evidence>
<proteinExistence type="predicted"/>
<feature type="region of interest" description="Disordered" evidence="3">
    <location>
        <begin position="82"/>
        <end position="116"/>
    </location>
</feature>
<dbReference type="Gene3D" id="3.30.160.20">
    <property type="match status" value="1"/>
</dbReference>
<accession>A0ABQ8IDX9</accession>
<evidence type="ECO:0000256" key="1">
    <source>
        <dbReference type="ARBA" id="ARBA00022737"/>
    </source>
</evidence>
<evidence type="ECO:0000313" key="5">
    <source>
        <dbReference type="Proteomes" id="UP000827721"/>
    </source>
</evidence>